<reference evidence="2" key="1">
    <citation type="journal article" date="2019" name="Plant J.">
        <title>Chlorella vulgaris genome assembly and annotation reveals the molecular basis for metabolic acclimation to high light conditions.</title>
        <authorList>
            <person name="Cecchin M."/>
            <person name="Marcolungo L."/>
            <person name="Rossato M."/>
            <person name="Girolomoni L."/>
            <person name="Cosentino E."/>
            <person name="Cuine S."/>
            <person name="Li-Beisson Y."/>
            <person name="Delledonne M."/>
            <person name="Ballottari M."/>
        </authorList>
    </citation>
    <scope>NUCLEOTIDE SEQUENCE</scope>
    <source>
        <strain evidence="2">211/11P</strain>
    </source>
</reference>
<name>A0A9D4YWA7_CHLVU</name>
<dbReference type="OrthoDB" id="1912023at2759"/>
<dbReference type="PANTHER" id="PTHR42919:SF20">
    <property type="entry name" value="GCN5-RELATED N-ACETYLTRANSFERASE 10, CHLOROPLASTIC"/>
    <property type="match status" value="1"/>
</dbReference>
<dbReference type="InterPro" id="IPR000182">
    <property type="entry name" value="GNAT_dom"/>
</dbReference>
<dbReference type="InterPro" id="IPR051556">
    <property type="entry name" value="N-term/lysine_N-AcTrnsfr"/>
</dbReference>
<dbReference type="Proteomes" id="UP001055712">
    <property type="component" value="Unassembled WGS sequence"/>
</dbReference>
<reference evidence="2" key="2">
    <citation type="submission" date="2020-11" db="EMBL/GenBank/DDBJ databases">
        <authorList>
            <person name="Cecchin M."/>
            <person name="Marcolungo L."/>
            <person name="Rossato M."/>
            <person name="Girolomoni L."/>
            <person name="Cosentino E."/>
            <person name="Cuine S."/>
            <person name="Li-Beisson Y."/>
            <person name="Delledonne M."/>
            <person name="Ballottari M."/>
        </authorList>
    </citation>
    <scope>NUCLEOTIDE SEQUENCE</scope>
    <source>
        <strain evidence="2">211/11P</strain>
        <tissue evidence="2">Whole cell</tissue>
    </source>
</reference>
<evidence type="ECO:0000259" key="1">
    <source>
        <dbReference type="PROSITE" id="PS51186"/>
    </source>
</evidence>
<evidence type="ECO:0000313" key="3">
    <source>
        <dbReference type="Proteomes" id="UP001055712"/>
    </source>
</evidence>
<sequence length="159" mass="17277">MLDGMTKRFFQAEVLSEMQKKLKYNPDDMFVLLVVEPASPSGSSTSSSNGSGSPGVVGVVEVSYIGERETLSLLEPGTEGFCYVASMVVAPSWRRRGAAAALLAAAEEAAAAWDERQLLLHVYPENESALALYGQAGFEVLRQQSKPFAKTRVLMRKGW</sequence>
<gene>
    <name evidence="2" type="ORF">D9Q98_010056</name>
</gene>
<dbReference type="Pfam" id="PF00583">
    <property type="entry name" value="Acetyltransf_1"/>
    <property type="match status" value="1"/>
</dbReference>
<dbReference type="GO" id="GO:0031415">
    <property type="term" value="C:NatA complex"/>
    <property type="evidence" value="ECO:0007669"/>
    <property type="project" value="TreeGrafter"/>
</dbReference>
<accession>A0A9D4YWA7</accession>
<dbReference type="Gene3D" id="3.40.630.30">
    <property type="match status" value="1"/>
</dbReference>
<evidence type="ECO:0000313" key="2">
    <source>
        <dbReference type="EMBL" id="KAI3429741.1"/>
    </source>
</evidence>
<keyword evidence="3" id="KW-1185">Reference proteome</keyword>
<comment type="caution">
    <text evidence="2">The sequence shown here is derived from an EMBL/GenBank/DDBJ whole genome shotgun (WGS) entry which is preliminary data.</text>
</comment>
<dbReference type="SUPFAM" id="SSF55729">
    <property type="entry name" value="Acyl-CoA N-acyltransferases (Nat)"/>
    <property type="match status" value="1"/>
</dbReference>
<feature type="domain" description="N-acetyltransferase" evidence="1">
    <location>
        <begin position="56"/>
        <end position="159"/>
    </location>
</feature>
<dbReference type="PROSITE" id="PS51186">
    <property type="entry name" value="GNAT"/>
    <property type="match status" value="1"/>
</dbReference>
<dbReference type="GO" id="GO:0008080">
    <property type="term" value="F:N-acetyltransferase activity"/>
    <property type="evidence" value="ECO:0007669"/>
    <property type="project" value="TreeGrafter"/>
</dbReference>
<proteinExistence type="predicted"/>
<dbReference type="InterPro" id="IPR016181">
    <property type="entry name" value="Acyl_CoA_acyltransferase"/>
</dbReference>
<protein>
    <recommendedName>
        <fullName evidence="1">N-acetyltransferase domain-containing protein</fullName>
    </recommendedName>
</protein>
<dbReference type="PANTHER" id="PTHR42919">
    <property type="entry name" value="N-ALPHA-ACETYLTRANSFERASE"/>
    <property type="match status" value="1"/>
</dbReference>
<dbReference type="AlphaFoldDB" id="A0A9D4YWA7"/>
<dbReference type="EMBL" id="SIDB01000008">
    <property type="protein sequence ID" value="KAI3429741.1"/>
    <property type="molecule type" value="Genomic_DNA"/>
</dbReference>
<dbReference type="GO" id="GO:0007064">
    <property type="term" value="P:mitotic sister chromatid cohesion"/>
    <property type="evidence" value="ECO:0007669"/>
    <property type="project" value="TreeGrafter"/>
</dbReference>
<organism evidence="2 3">
    <name type="scientific">Chlorella vulgaris</name>
    <name type="common">Green alga</name>
    <dbReference type="NCBI Taxonomy" id="3077"/>
    <lineage>
        <taxon>Eukaryota</taxon>
        <taxon>Viridiplantae</taxon>
        <taxon>Chlorophyta</taxon>
        <taxon>core chlorophytes</taxon>
        <taxon>Trebouxiophyceae</taxon>
        <taxon>Chlorellales</taxon>
        <taxon>Chlorellaceae</taxon>
        <taxon>Chlorella clade</taxon>
        <taxon>Chlorella</taxon>
    </lineage>
</organism>